<dbReference type="GO" id="GO:0001709">
    <property type="term" value="P:cell fate determination"/>
    <property type="evidence" value="ECO:0007669"/>
    <property type="project" value="TreeGrafter"/>
</dbReference>
<reference evidence="2 3" key="1">
    <citation type="journal article" date="2022" name="Nat. Genet.">
        <title>Improved pea reference genome and pan-genome highlight genomic features and evolutionary characteristics.</title>
        <authorList>
            <person name="Yang T."/>
            <person name="Liu R."/>
            <person name="Luo Y."/>
            <person name="Hu S."/>
            <person name="Wang D."/>
            <person name="Wang C."/>
            <person name="Pandey M.K."/>
            <person name="Ge S."/>
            <person name="Xu Q."/>
            <person name="Li N."/>
            <person name="Li G."/>
            <person name="Huang Y."/>
            <person name="Saxena R.K."/>
            <person name="Ji Y."/>
            <person name="Li M."/>
            <person name="Yan X."/>
            <person name="He Y."/>
            <person name="Liu Y."/>
            <person name="Wang X."/>
            <person name="Xiang C."/>
            <person name="Varshney R.K."/>
            <person name="Ding H."/>
            <person name="Gao S."/>
            <person name="Zong X."/>
        </authorList>
    </citation>
    <scope>NUCLEOTIDE SEQUENCE [LARGE SCALE GENOMIC DNA]</scope>
    <source>
        <strain evidence="2 3">cv. Zhongwan 6</strain>
    </source>
</reference>
<name>A0A9D5B708_PEA</name>
<dbReference type="Proteomes" id="UP001058974">
    <property type="component" value="Chromosome 2"/>
</dbReference>
<dbReference type="Pfam" id="PF24068">
    <property type="entry name" value="TPD1_C"/>
    <property type="match status" value="1"/>
</dbReference>
<evidence type="ECO:0000256" key="1">
    <source>
        <dbReference type="ARBA" id="ARBA00022729"/>
    </source>
</evidence>
<evidence type="ECO:0000313" key="3">
    <source>
        <dbReference type="Proteomes" id="UP001058974"/>
    </source>
</evidence>
<proteinExistence type="predicted"/>
<keyword evidence="3" id="KW-1185">Reference proteome</keyword>
<comment type="caution">
    <text evidence="2">The sequence shown here is derived from an EMBL/GenBank/DDBJ whole genome shotgun (WGS) entry which is preliminary data.</text>
</comment>
<sequence length="148" mass="15685">MVSSMTFVVFSLLIIVGLIFTNVLAVNLYETSSISRTATSVSSHLDENCGKSTVQINQSPTDPLPSGIPTYTVEIVNTCVTDCAISNIHVACGMFSSATLINPNIFMRLSENDCLVNGGNPISSGGVISFKYANTFSYPLSVSSVVCN</sequence>
<dbReference type="EMBL" id="JAMSHJ010000002">
    <property type="protein sequence ID" value="KAI5432755.1"/>
    <property type="molecule type" value="Genomic_DNA"/>
</dbReference>
<dbReference type="AlphaFoldDB" id="A0A9D5B708"/>
<dbReference type="InterPro" id="IPR040361">
    <property type="entry name" value="TPD1"/>
</dbReference>
<evidence type="ECO:0000313" key="2">
    <source>
        <dbReference type="EMBL" id="KAI5432755.1"/>
    </source>
</evidence>
<keyword evidence="1" id="KW-0732">Signal</keyword>
<dbReference type="Gramene" id="Psat02G0016400-T1">
    <property type="protein sequence ID" value="KAI5432755.1"/>
    <property type="gene ID" value="KIW84_020164"/>
</dbReference>
<dbReference type="PANTHER" id="PTHR33184">
    <property type="entry name" value="PROTEIN TAPETUM DETERMINANT 1-LIKE-RELATED"/>
    <property type="match status" value="1"/>
</dbReference>
<dbReference type="PANTHER" id="PTHR33184:SF76">
    <property type="entry name" value="TAPETUM DETERMINANT PROTEIN"/>
    <property type="match status" value="1"/>
</dbReference>
<protein>
    <submittedName>
        <fullName evidence="2">Uncharacterized protein</fullName>
    </submittedName>
</protein>
<accession>A0A9D5B708</accession>
<gene>
    <name evidence="2" type="ORF">KIW84_020164</name>
</gene>
<organism evidence="2 3">
    <name type="scientific">Pisum sativum</name>
    <name type="common">Garden pea</name>
    <name type="synonym">Lathyrus oleraceus</name>
    <dbReference type="NCBI Taxonomy" id="3888"/>
    <lineage>
        <taxon>Eukaryota</taxon>
        <taxon>Viridiplantae</taxon>
        <taxon>Streptophyta</taxon>
        <taxon>Embryophyta</taxon>
        <taxon>Tracheophyta</taxon>
        <taxon>Spermatophyta</taxon>
        <taxon>Magnoliopsida</taxon>
        <taxon>eudicotyledons</taxon>
        <taxon>Gunneridae</taxon>
        <taxon>Pentapetalae</taxon>
        <taxon>rosids</taxon>
        <taxon>fabids</taxon>
        <taxon>Fabales</taxon>
        <taxon>Fabaceae</taxon>
        <taxon>Papilionoideae</taxon>
        <taxon>50 kb inversion clade</taxon>
        <taxon>NPAAA clade</taxon>
        <taxon>Hologalegina</taxon>
        <taxon>IRL clade</taxon>
        <taxon>Fabeae</taxon>
        <taxon>Lathyrus</taxon>
    </lineage>
</organism>